<keyword evidence="4" id="KW-0809">Transit peptide</keyword>
<reference evidence="11" key="1">
    <citation type="submission" date="2013-02" db="EMBL/GenBank/DDBJ databases">
        <authorList>
            <person name="Hughes D."/>
        </authorList>
    </citation>
    <scope>NUCLEOTIDE SEQUENCE</scope>
    <source>
        <strain>Durham</strain>
        <strain evidence="11">NC isolate 2 -- Noor lab</strain>
    </source>
</reference>
<dbReference type="GO" id="GO:0016491">
    <property type="term" value="F:oxidoreductase activity"/>
    <property type="evidence" value="ECO:0007669"/>
    <property type="project" value="UniProtKB-KW"/>
</dbReference>
<evidence type="ECO:0000313" key="11">
    <source>
        <dbReference type="Proteomes" id="UP000015102"/>
    </source>
</evidence>
<keyword evidence="3" id="KW-0521">NADP</keyword>
<name>T1H319_MEGSC</name>
<organism evidence="10 11">
    <name type="scientific">Megaselia scalaris</name>
    <name type="common">Humpbacked fly</name>
    <name type="synonym">Phora scalaris</name>
    <dbReference type="NCBI Taxonomy" id="36166"/>
    <lineage>
        <taxon>Eukaryota</taxon>
        <taxon>Metazoa</taxon>
        <taxon>Ecdysozoa</taxon>
        <taxon>Arthropoda</taxon>
        <taxon>Hexapoda</taxon>
        <taxon>Insecta</taxon>
        <taxon>Pterygota</taxon>
        <taxon>Neoptera</taxon>
        <taxon>Endopterygota</taxon>
        <taxon>Diptera</taxon>
        <taxon>Brachycera</taxon>
        <taxon>Muscomorpha</taxon>
        <taxon>Platypezoidea</taxon>
        <taxon>Phoridae</taxon>
        <taxon>Megaseliini</taxon>
        <taxon>Megaselia</taxon>
    </lineage>
</organism>
<evidence type="ECO:0000256" key="7">
    <source>
        <dbReference type="ARBA" id="ARBA00041058"/>
    </source>
</evidence>
<feature type="domain" description="Alcohol dehydrogenase-like N-terminal" evidence="9">
    <location>
        <begin position="23"/>
        <end position="70"/>
    </location>
</feature>
<dbReference type="Proteomes" id="UP000015102">
    <property type="component" value="Unassembled WGS sequence"/>
</dbReference>
<evidence type="ECO:0000256" key="1">
    <source>
        <dbReference type="ARBA" id="ARBA00004173"/>
    </source>
</evidence>
<dbReference type="EnsemblMetazoa" id="MESCA010630-RA">
    <property type="protein sequence ID" value="MESCA010630-PA"/>
    <property type="gene ID" value="MESCA010630"/>
</dbReference>
<dbReference type="InterPro" id="IPR036291">
    <property type="entry name" value="NAD(P)-bd_dom_sf"/>
</dbReference>
<dbReference type="STRING" id="36166.T1H319"/>
<dbReference type="EMBL" id="CAQQ02024058">
    <property type="status" value="NOT_ANNOTATED_CDS"/>
    <property type="molecule type" value="Genomic_DNA"/>
</dbReference>
<evidence type="ECO:0000256" key="8">
    <source>
        <dbReference type="ARBA" id="ARBA00042123"/>
    </source>
</evidence>
<evidence type="ECO:0000256" key="6">
    <source>
        <dbReference type="ARBA" id="ARBA00023128"/>
    </source>
</evidence>
<dbReference type="GO" id="GO:0006631">
    <property type="term" value="P:fatty acid metabolic process"/>
    <property type="evidence" value="ECO:0007669"/>
    <property type="project" value="TreeGrafter"/>
</dbReference>
<evidence type="ECO:0000259" key="9">
    <source>
        <dbReference type="Pfam" id="PF08240"/>
    </source>
</evidence>
<dbReference type="InterPro" id="IPR051034">
    <property type="entry name" value="Mito_Enoyl-ACP_Reductase"/>
</dbReference>
<evidence type="ECO:0000256" key="4">
    <source>
        <dbReference type="ARBA" id="ARBA00022946"/>
    </source>
</evidence>
<evidence type="ECO:0000256" key="2">
    <source>
        <dbReference type="ARBA" id="ARBA00010371"/>
    </source>
</evidence>
<dbReference type="Gene3D" id="3.90.180.10">
    <property type="entry name" value="Medium-chain alcohol dehydrogenases, catalytic domain"/>
    <property type="match status" value="1"/>
</dbReference>
<dbReference type="PANTHER" id="PTHR43981:SF2">
    <property type="entry name" value="ENOYL-[ACYL-CARRIER-PROTEIN] REDUCTASE, MITOCHONDRIAL"/>
    <property type="match status" value="1"/>
</dbReference>
<comment type="similarity">
    <text evidence="2">Belongs to the zinc-containing alcohol dehydrogenase family. Quinone oxidoreductase subfamily.</text>
</comment>
<dbReference type="EMBL" id="CAQQ02024057">
    <property type="status" value="NOT_ANNOTATED_CDS"/>
    <property type="molecule type" value="Genomic_DNA"/>
</dbReference>
<accession>T1H319</accession>
<dbReference type="PANTHER" id="PTHR43981">
    <property type="entry name" value="ENOYL-[ACYL-CARRIER-PROTEIN] REDUCTASE, MITOCHONDRIAL"/>
    <property type="match status" value="1"/>
</dbReference>
<keyword evidence="5" id="KW-0560">Oxidoreductase</keyword>
<dbReference type="OMA" id="PAICGNE"/>
<dbReference type="Pfam" id="PF08240">
    <property type="entry name" value="ADH_N"/>
    <property type="match status" value="1"/>
</dbReference>
<evidence type="ECO:0000313" key="10">
    <source>
        <dbReference type="EnsemblMetazoa" id="MESCA010630-PA"/>
    </source>
</evidence>
<dbReference type="SUPFAM" id="SSF50129">
    <property type="entry name" value="GroES-like"/>
    <property type="match status" value="1"/>
</dbReference>
<dbReference type="SUPFAM" id="SSF51735">
    <property type="entry name" value="NAD(P)-binding Rossmann-fold domains"/>
    <property type="match status" value="1"/>
</dbReference>
<proteinExistence type="inferred from homology"/>
<dbReference type="InterPro" id="IPR013154">
    <property type="entry name" value="ADH-like_N"/>
</dbReference>
<dbReference type="CDD" id="cd08290">
    <property type="entry name" value="ETR"/>
    <property type="match status" value="1"/>
</dbReference>
<dbReference type="HOGENOM" id="CLU_1412103_0_0_1"/>
<sequence>MRVQALGCKDIVCYVEHTDSLVDFAKIFLGKYPSKPALPAICGNEGLGEVVAIGDKVEGFEIGDRIVPNANHLGTWATHIKRPEEDFMKVRSSIDPAALCQINVNPPTAYRMLKDFVSLQPGDTVIQNGSNSAVGQAVLQLSRAWGLKTIAVVRDRPDIINLVSNLKCLGATEVLTEDQANATDKFKNGEWKK</sequence>
<dbReference type="Gene3D" id="3.40.50.720">
    <property type="entry name" value="NAD(P)-binding Rossmann-like Domain"/>
    <property type="match status" value="1"/>
</dbReference>
<reference evidence="10" key="2">
    <citation type="submission" date="2015-06" db="UniProtKB">
        <authorList>
            <consortium name="EnsemblMetazoa"/>
        </authorList>
    </citation>
    <scope>IDENTIFICATION</scope>
</reference>
<evidence type="ECO:0000256" key="3">
    <source>
        <dbReference type="ARBA" id="ARBA00022857"/>
    </source>
</evidence>
<keyword evidence="6" id="KW-0496">Mitochondrion</keyword>
<comment type="subcellular location">
    <subcellularLocation>
        <location evidence="1">Mitochondrion</location>
    </subcellularLocation>
</comment>
<dbReference type="AlphaFoldDB" id="T1H319"/>
<dbReference type="InterPro" id="IPR011032">
    <property type="entry name" value="GroES-like_sf"/>
</dbReference>
<dbReference type="GO" id="GO:0005739">
    <property type="term" value="C:mitochondrion"/>
    <property type="evidence" value="ECO:0007669"/>
    <property type="project" value="UniProtKB-SubCell"/>
</dbReference>
<keyword evidence="11" id="KW-1185">Reference proteome</keyword>
<evidence type="ECO:0000256" key="5">
    <source>
        <dbReference type="ARBA" id="ARBA00023002"/>
    </source>
</evidence>
<protein>
    <recommendedName>
        <fullName evidence="7">Enoyl-[acyl-carrier-protein] reductase, mitochondrial</fullName>
    </recommendedName>
    <alternativeName>
        <fullName evidence="8">2-enoyl thioester reductase</fullName>
    </alternativeName>
</protein>